<keyword evidence="2" id="KW-1185">Reference proteome</keyword>
<accession>A0ABN4YLQ3</accession>
<proteinExistence type="predicted"/>
<evidence type="ECO:0000313" key="1">
    <source>
        <dbReference type="EMBL" id="ARD24003.1"/>
    </source>
</evidence>
<gene>
    <name evidence="1" type="ORF">SJ2017_3764</name>
</gene>
<dbReference type="EMBL" id="CP020472">
    <property type="protein sequence ID" value="ARD24003.1"/>
    <property type="molecule type" value="Genomic_DNA"/>
</dbReference>
<dbReference type="Proteomes" id="UP000191820">
    <property type="component" value="Chromosome"/>
</dbReference>
<protein>
    <submittedName>
        <fullName evidence="1">Uncharacterized protein</fullName>
    </submittedName>
</protein>
<sequence>MKYCPAIVGLQLDEKSLAAIDNINDIHDVTKLGKITILIGQLLTIFAGNTVRTSGSGIRLIEDSLVWKTVSSDSSQTGWAITQTNWEYFFASFGSLEVYARRQIETIAGIEAYRTWNDPKQQSFWRAIHNGCKVK</sequence>
<reference evidence="1 2" key="1">
    <citation type="submission" date="2017-03" db="EMBL/GenBank/DDBJ databases">
        <title>Genome sequencing of Shewanella japonica KCTC 22435.</title>
        <authorList>
            <person name="Kim K.M."/>
        </authorList>
    </citation>
    <scope>NUCLEOTIDE SEQUENCE [LARGE SCALE GENOMIC DNA]</scope>
    <source>
        <strain evidence="1 2">KCTC 22435</strain>
    </source>
</reference>
<name>A0ABN4YLQ3_9GAMM</name>
<evidence type="ECO:0000313" key="2">
    <source>
        <dbReference type="Proteomes" id="UP000191820"/>
    </source>
</evidence>
<dbReference type="RefSeq" id="WP_080916966.1">
    <property type="nucleotide sequence ID" value="NZ_CANMJJ010000019.1"/>
</dbReference>
<organism evidence="1 2">
    <name type="scientific">Shewanella japonica</name>
    <dbReference type="NCBI Taxonomy" id="93973"/>
    <lineage>
        <taxon>Bacteria</taxon>
        <taxon>Pseudomonadati</taxon>
        <taxon>Pseudomonadota</taxon>
        <taxon>Gammaproteobacteria</taxon>
        <taxon>Alteromonadales</taxon>
        <taxon>Shewanellaceae</taxon>
        <taxon>Shewanella</taxon>
    </lineage>
</organism>